<gene>
    <name evidence="1" type="ORF">FC47_GL000946</name>
</gene>
<proteinExistence type="predicted"/>
<organism evidence="1 2">
    <name type="scientific">Limosilactobacillus mucosae DSM 13345</name>
    <dbReference type="NCBI Taxonomy" id="1423771"/>
    <lineage>
        <taxon>Bacteria</taxon>
        <taxon>Bacillati</taxon>
        <taxon>Bacillota</taxon>
        <taxon>Bacilli</taxon>
        <taxon>Lactobacillales</taxon>
        <taxon>Lactobacillaceae</taxon>
        <taxon>Limosilactobacillus</taxon>
    </lineage>
</organism>
<accession>A0A0R1PB82</accession>
<name>A0A0R1PB82_LIMMU</name>
<comment type="caution">
    <text evidence="1">The sequence shown here is derived from an EMBL/GenBank/DDBJ whole genome shotgun (WGS) entry which is preliminary data.</text>
</comment>
<protein>
    <submittedName>
        <fullName evidence="1">Uncharacterized protein</fullName>
    </submittedName>
</protein>
<dbReference type="AlphaFoldDB" id="A0A0R1PB82"/>
<reference evidence="1 2" key="1">
    <citation type="journal article" date="2015" name="Genome Announc.">
        <title>Expanding the biotechnology potential of lactobacilli through comparative genomics of 213 strains and associated genera.</title>
        <authorList>
            <person name="Sun Z."/>
            <person name="Harris H.M."/>
            <person name="McCann A."/>
            <person name="Guo C."/>
            <person name="Argimon S."/>
            <person name="Zhang W."/>
            <person name="Yang X."/>
            <person name="Jeffery I.B."/>
            <person name="Cooney J.C."/>
            <person name="Kagawa T.F."/>
            <person name="Liu W."/>
            <person name="Song Y."/>
            <person name="Salvetti E."/>
            <person name="Wrobel A."/>
            <person name="Rasinkangas P."/>
            <person name="Parkhill J."/>
            <person name="Rea M.C."/>
            <person name="O'Sullivan O."/>
            <person name="Ritari J."/>
            <person name="Douillard F.P."/>
            <person name="Paul Ross R."/>
            <person name="Yang R."/>
            <person name="Briner A.E."/>
            <person name="Felis G.E."/>
            <person name="de Vos W.M."/>
            <person name="Barrangou R."/>
            <person name="Klaenhammer T.R."/>
            <person name="Caufield P.W."/>
            <person name="Cui Y."/>
            <person name="Zhang H."/>
            <person name="O'Toole P.W."/>
        </authorList>
    </citation>
    <scope>NUCLEOTIDE SEQUENCE [LARGE SCALE GENOMIC DNA]</scope>
    <source>
        <strain evidence="1 2">DSM 13345</strain>
    </source>
</reference>
<evidence type="ECO:0000313" key="2">
    <source>
        <dbReference type="Proteomes" id="UP000050901"/>
    </source>
</evidence>
<dbReference type="Proteomes" id="UP000050901">
    <property type="component" value="Unassembled WGS sequence"/>
</dbReference>
<evidence type="ECO:0000313" key="1">
    <source>
        <dbReference type="EMBL" id="KRL26810.1"/>
    </source>
</evidence>
<dbReference type="PATRIC" id="fig|1423771.3.peg.954"/>
<dbReference type="EMBL" id="AZEQ01000002">
    <property type="protein sequence ID" value="KRL26810.1"/>
    <property type="molecule type" value="Genomic_DNA"/>
</dbReference>
<sequence length="126" mass="14304">MYKLFLKGTTSMSEDTFGFNELTDAAQDNALETFAKYYVRQYKQDNLEIIDALAGDDEAVAMINQILEENNYLTVAKLAAMSISMVKSCYVKILNELSARFDADGEPVKTWAEWMQSEHAKLPQED</sequence>